<evidence type="ECO:0000256" key="3">
    <source>
        <dbReference type="ARBA" id="ARBA00011738"/>
    </source>
</evidence>
<comment type="subunit">
    <text evidence="3 8">Homodimer.</text>
</comment>
<dbReference type="AlphaFoldDB" id="A0A6N6MX78"/>
<comment type="function">
    <text evidence="7 8">Plays a role in the regulation of phosphate uptake.</text>
</comment>
<comment type="subcellular location">
    <subcellularLocation>
        <location evidence="1 8">Cytoplasm</location>
    </subcellularLocation>
</comment>
<keyword evidence="5 8" id="KW-0963">Cytoplasm</keyword>
<evidence type="ECO:0000313" key="11">
    <source>
        <dbReference type="Proteomes" id="UP000438699"/>
    </source>
</evidence>
<dbReference type="InterPro" id="IPR038078">
    <property type="entry name" value="PhoU-like_sf"/>
</dbReference>
<gene>
    <name evidence="10" type="primary">phoU</name>
    <name evidence="10" type="ORF">F8A88_14990</name>
</gene>
<comment type="similarity">
    <text evidence="2 8">Belongs to the PhoU family.</text>
</comment>
<keyword evidence="11" id="KW-1185">Reference proteome</keyword>
<feature type="domain" description="PhoU" evidence="9">
    <location>
        <begin position="18"/>
        <end position="105"/>
    </location>
</feature>
<dbReference type="Gene3D" id="1.20.58.220">
    <property type="entry name" value="Phosphate transport system protein phou homolog 2, domain 2"/>
    <property type="match status" value="1"/>
</dbReference>
<protein>
    <recommendedName>
        <fullName evidence="8">Phosphate-specific transport system accessory protein PhoU</fullName>
    </recommendedName>
</protein>
<evidence type="ECO:0000256" key="5">
    <source>
        <dbReference type="ARBA" id="ARBA00022490"/>
    </source>
</evidence>
<reference evidence="10 11" key="1">
    <citation type="journal article" date="2017" name="Int. J. Syst. Evol. Microbiol.">
        <title>Desulfovibrio senegalensis sp. nov., a mesophilic sulfate reducer isolated from marine sediment.</title>
        <authorList>
            <person name="Thioye A."/>
            <person name="Gam Z.B.A."/>
            <person name="Mbengue M."/>
            <person name="Cayol J.L."/>
            <person name="Joseph-Bartoli M."/>
            <person name="Toure-Kane C."/>
            <person name="Labat M."/>
        </authorList>
    </citation>
    <scope>NUCLEOTIDE SEQUENCE [LARGE SCALE GENOMIC DNA]</scope>
    <source>
        <strain evidence="10 11">DSM 101509</strain>
    </source>
</reference>
<feature type="domain" description="PhoU" evidence="9">
    <location>
        <begin position="122"/>
        <end position="206"/>
    </location>
</feature>
<proteinExistence type="inferred from homology"/>
<dbReference type="RefSeq" id="WP_151151991.1">
    <property type="nucleotide sequence ID" value="NZ_WAIE01000009.1"/>
</dbReference>
<dbReference type="GO" id="GO:0030643">
    <property type="term" value="P:intracellular phosphate ion homeostasis"/>
    <property type="evidence" value="ECO:0007669"/>
    <property type="project" value="InterPro"/>
</dbReference>
<dbReference type="InterPro" id="IPR026022">
    <property type="entry name" value="PhoU_dom"/>
</dbReference>
<dbReference type="PANTHER" id="PTHR42930">
    <property type="entry name" value="PHOSPHATE-SPECIFIC TRANSPORT SYSTEM ACCESSORY PROTEIN PHOU"/>
    <property type="match status" value="1"/>
</dbReference>
<dbReference type="GO" id="GO:0006817">
    <property type="term" value="P:phosphate ion transport"/>
    <property type="evidence" value="ECO:0007669"/>
    <property type="project" value="UniProtKB-KW"/>
</dbReference>
<dbReference type="GO" id="GO:0045936">
    <property type="term" value="P:negative regulation of phosphate metabolic process"/>
    <property type="evidence" value="ECO:0007669"/>
    <property type="project" value="InterPro"/>
</dbReference>
<evidence type="ECO:0000256" key="1">
    <source>
        <dbReference type="ARBA" id="ARBA00004496"/>
    </source>
</evidence>
<evidence type="ECO:0000313" key="10">
    <source>
        <dbReference type="EMBL" id="KAB1439021.1"/>
    </source>
</evidence>
<evidence type="ECO:0000256" key="6">
    <source>
        <dbReference type="ARBA" id="ARBA00022592"/>
    </source>
</evidence>
<dbReference type="GO" id="GO:0005737">
    <property type="term" value="C:cytoplasm"/>
    <property type="evidence" value="ECO:0007669"/>
    <property type="project" value="UniProtKB-SubCell"/>
</dbReference>
<dbReference type="EMBL" id="WAIE01000009">
    <property type="protein sequence ID" value="KAB1439021.1"/>
    <property type="molecule type" value="Genomic_DNA"/>
</dbReference>
<evidence type="ECO:0000256" key="4">
    <source>
        <dbReference type="ARBA" id="ARBA00022448"/>
    </source>
</evidence>
<dbReference type="NCBIfam" id="TIGR02135">
    <property type="entry name" value="phoU_full"/>
    <property type="match status" value="1"/>
</dbReference>
<dbReference type="OrthoDB" id="9814256at2"/>
<evidence type="ECO:0000259" key="9">
    <source>
        <dbReference type="Pfam" id="PF01895"/>
    </source>
</evidence>
<dbReference type="PANTHER" id="PTHR42930:SF3">
    <property type="entry name" value="PHOSPHATE-SPECIFIC TRANSPORT SYSTEM ACCESSORY PROTEIN PHOU"/>
    <property type="match status" value="1"/>
</dbReference>
<dbReference type="Pfam" id="PF01895">
    <property type="entry name" value="PhoU"/>
    <property type="match status" value="2"/>
</dbReference>
<comment type="caution">
    <text evidence="10">The sequence shown here is derived from an EMBL/GenBank/DDBJ whole genome shotgun (WGS) entry which is preliminary data.</text>
</comment>
<evidence type="ECO:0000256" key="2">
    <source>
        <dbReference type="ARBA" id="ARBA00008107"/>
    </source>
</evidence>
<keyword evidence="6 8" id="KW-0592">Phosphate transport</keyword>
<evidence type="ECO:0000256" key="7">
    <source>
        <dbReference type="ARBA" id="ARBA00056181"/>
    </source>
</evidence>
<accession>A0A6N6MX78</accession>
<dbReference type="FunFam" id="1.20.58.220:FF:000004">
    <property type="entry name" value="Phosphate-specific transport system accessory protein PhoU"/>
    <property type="match status" value="1"/>
</dbReference>
<evidence type="ECO:0000256" key="8">
    <source>
        <dbReference type="PIRNR" id="PIRNR003107"/>
    </source>
</evidence>
<dbReference type="InterPro" id="IPR028366">
    <property type="entry name" value="PhoU"/>
</dbReference>
<dbReference type="SUPFAM" id="SSF109755">
    <property type="entry name" value="PhoU-like"/>
    <property type="match status" value="1"/>
</dbReference>
<sequence>MEQRAHFTKKLEELKLQVLRMAALSETAVHKSVKAFLEGDSDLAEDVIRGDCAINDLEDDIDNFNLELLALDQPMAIDLRTIIGSQRVTVNLERLGDEAVNMAHRSIFLSSRPPLPFNPKMEELANVAKQMLADALKAFVDNDVVLATQVCRMDDQADDLNLSILKELINDMVRESRIVERGVHCIIGARHLERVGDLATNIAEAVVFIVEGDSMKHSCRG</sequence>
<dbReference type="Proteomes" id="UP000438699">
    <property type="component" value="Unassembled WGS sequence"/>
</dbReference>
<dbReference type="PIRSF" id="PIRSF003107">
    <property type="entry name" value="PhoU"/>
    <property type="match status" value="1"/>
</dbReference>
<organism evidence="10 11">
    <name type="scientific">Pseudodesulfovibrio senegalensis</name>
    <dbReference type="NCBI Taxonomy" id="1721087"/>
    <lineage>
        <taxon>Bacteria</taxon>
        <taxon>Pseudomonadati</taxon>
        <taxon>Thermodesulfobacteriota</taxon>
        <taxon>Desulfovibrionia</taxon>
        <taxon>Desulfovibrionales</taxon>
        <taxon>Desulfovibrionaceae</taxon>
    </lineage>
</organism>
<name>A0A6N6MX78_9BACT</name>
<keyword evidence="4 8" id="KW-0813">Transport</keyword>